<dbReference type="InterPro" id="IPR029033">
    <property type="entry name" value="His_PPase_superfam"/>
</dbReference>
<evidence type="ECO:0000256" key="5">
    <source>
        <dbReference type="ARBA" id="ARBA00022801"/>
    </source>
</evidence>
<comment type="catalytic activity">
    <reaction evidence="1">
        <text>a phosphate monoester + H2O = an alcohol + phosphate</text>
        <dbReference type="Rhea" id="RHEA:15017"/>
        <dbReference type="ChEBI" id="CHEBI:15377"/>
        <dbReference type="ChEBI" id="CHEBI:30879"/>
        <dbReference type="ChEBI" id="CHEBI:43474"/>
        <dbReference type="ChEBI" id="CHEBI:67140"/>
        <dbReference type="EC" id="3.1.3.2"/>
    </reaction>
</comment>
<dbReference type="Pfam" id="PF00328">
    <property type="entry name" value="His_Phos_2"/>
    <property type="match status" value="1"/>
</dbReference>
<evidence type="ECO:0000256" key="6">
    <source>
        <dbReference type="ARBA" id="ARBA00023157"/>
    </source>
</evidence>
<dbReference type="PANTHER" id="PTHR11567:SF211">
    <property type="entry name" value="PROSTATIC ACID PHOSPHATASE"/>
    <property type="match status" value="1"/>
</dbReference>
<keyword evidence="9" id="KW-1133">Transmembrane helix</keyword>
<evidence type="ECO:0000313" key="10">
    <source>
        <dbReference type="EMBL" id="JAT10188.1"/>
    </source>
</evidence>
<keyword evidence="9" id="KW-0812">Transmembrane</keyword>
<evidence type="ECO:0000256" key="1">
    <source>
        <dbReference type="ARBA" id="ARBA00000032"/>
    </source>
</evidence>
<accession>A0A1B6KFE6</accession>
<dbReference type="InterPro" id="IPR050645">
    <property type="entry name" value="Histidine_acid_phosphatase"/>
</dbReference>
<keyword evidence="6" id="KW-1015">Disulfide bond</keyword>
<evidence type="ECO:0000256" key="4">
    <source>
        <dbReference type="ARBA" id="ARBA00022729"/>
    </source>
</evidence>
<reference evidence="10" key="1">
    <citation type="submission" date="2015-11" db="EMBL/GenBank/DDBJ databases">
        <title>De novo transcriptome assembly of four potential Pierce s Disease insect vectors from Arizona vineyards.</title>
        <authorList>
            <person name="Tassone E.E."/>
        </authorList>
    </citation>
    <scope>NUCLEOTIDE SEQUENCE</scope>
</reference>
<feature type="non-terminal residue" evidence="10">
    <location>
        <position position="417"/>
    </location>
</feature>
<protein>
    <recommendedName>
        <fullName evidence="3">acid phosphatase</fullName>
        <ecNumber evidence="3">3.1.3.2</ecNumber>
    </recommendedName>
</protein>
<sequence length="417" mass="47962">MEENRIWINLLAIAVVINFAVSFYAISNKYTDNSREPSTTFSRSSSTNSTMTNSSILSTPGYQGSRAVSTLQFVTVFSRHGHRGPYASFPTLPYSLNNTKIWPHGRLQLTQYGRRQVHELGIKIRSMYDGFLSPYYNPEEIMAFSTKTDRTQMTAQLVLAGLFPPLHHQLWHDHIAWQPIPVFTTDLDHWEICVKASQCPRFYYAQNKSLERFHDEYKSDIDFLLKHAEKIPQKHKSEDLSSMRFSMYHLWEQLHCAVSQNLPLPGFAKIIYPEPLKSLMVKFFYASTVATEDMIRLTEGLLFKELISLMQAKIDGTLELDRRMFYYSTHDFTILSLEAILGLFDGGVFKRLIVETGSAMIFELHRHPLTGQHSIKVLYIDGGSEDLEPSIVNIPACGFPCDFLHLKQITTKYYNIS</sequence>
<dbReference type="Gene3D" id="3.40.50.1240">
    <property type="entry name" value="Phosphoglycerate mutase-like"/>
    <property type="match status" value="1"/>
</dbReference>
<feature type="region of interest" description="Disordered" evidence="8">
    <location>
        <begin position="32"/>
        <end position="62"/>
    </location>
</feature>
<evidence type="ECO:0000256" key="2">
    <source>
        <dbReference type="ARBA" id="ARBA00005375"/>
    </source>
</evidence>
<keyword evidence="9" id="KW-0472">Membrane</keyword>
<comment type="similarity">
    <text evidence="2">Belongs to the histidine acid phosphatase family.</text>
</comment>
<evidence type="ECO:0000256" key="7">
    <source>
        <dbReference type="ARBA" id="ARBA00023180"/>
    </source>
</evidence>
<proteinExistence type="inferred from homology"/>
<keyword evidence="7" id="KW-0325">Glycoprotein</keyword>
<dbReference type="InterPro" id="IPR000560">
    <property type="entry name" value="His_Pase_clade-2"/>
</dbReference>
<keyword evidence="5" id="KW-0378">Hydrolase</keyword>
<evidence type="ECO:0000256" key="3">
    <source>
        <dbReference type="ARBA" id="ARBA00012646"/>
    </source>
</evidence>
<dbReference type="EMBL" id="GEBQ01029789">
    <property type="protein sequence ID" value="JAT10188.1"/>
    <property type="molecule type" value="Transcribed_RNA"/>
</dbReference>
<organism evidence="10">
    <name type="scientific">Graphocephala atropunctata</name>
    <dbReference type="NCBI Taxonomy" id="36148"/>
    <lineage>
        <taxon>Eukaryota</taxon>
        <taxon>Metazoa</taxon>
        <taxon>Ecdysozoa</taxon>
        <taxon>Arthropoda</taxon>
        <taxon>Hexapoda</taxon>
        <taxon>Insecta</taxon>
        <taxon>Pterygota</taxon>
        <taxon>Neoptera</taxon>
        <taxon>Paraneoptera</taxon>
        <taxon>Hemiptera</taxon>
        <taxon>Auchenorrhyncha</taxon>
        <taxon>Membracoidea</taxon>
        <taxon>Cicadellidae</taxon>
        <taxon>Cicadellinae</taxon>
        <taxon>Cicadellini</taxon>
        <taxon>Graphocephala</taxon>
    </lineage>
</organism>
<evidence type="ECO:0000256" key="8">
    <source>
        <dbReference type="SAM" id="MobiDB-lite"/>
    </source>
</evidence>
<evidence type="ECO:0000256" key="9">
    <source>
        <dbReference type="SAM" id="Phobius"/>
    </source>
</evidence>
<dbReference type="AlphaFoldDB" id="A0A1B6KFE6"/>
<name>A0A1B6KFE6_9HEMI</name>
<dbReference type="PANTHER" id="PTHR11567">
    <property type="entry name" value="ACID PHOSPHATASE-RELATED"/>
    <property type="match status" value="1"/>
</dbReference>
<keyword evidence="4" id="KW-0732">Signal</keyword>
<dbReference type="SUPFAM" id="SSF53254">
    <property type="entry name" value="Phosphoglycerate mutase-like"/>
    <property type="match status" value="1"/>
</dbReference>
<feature type="compositionally biased region" description="Low complexity" evidence="8">
    <location>
        <begin position="38"/>
        <end position="59"/>
    </location>
</feature>
<dbReference type="EC" id="3.1.3.2" evidence="3"/>
<feature type="transmembrane region" description="Helical" evidence="9">
    <location>
        <begin position="6"/>
        <end position="26"/>
    </location>
</feature>
<gene>
    <name evidence="10" type="ORF">g.2220</name>
</gene>
<dbReference type="GO" id="GO:0003993">
    <property type="term" value="F:acid phosphatase activity"/>
    <property type="evidence" value="ECO:0007669"/>
    <property type="project" value="UniProtKB-EC"/>
</dbReference>
<dbReference type="CDD" id="cd07061">
    <property type="entry name" value="HP_HAP_like"/>
    <property type="match status" value="1"/>
</dbReference>